<keyword evidence="1" id="KW-0812">Transmembrane</keyword>
<sequence length="88" mass="9939">MELNLFIIKGILVFIGTLSVILGVIGIFLLLLPTTPFLLLAAACYIRGSKKFYNWLISNRFFGKYIKNYSEGKGIALKTKYKQAITFV</sequence>
<evidence type="ECO:0000313" key="2">
    <source>
        <dbReference type="EMBL" id="MBS4538796.1"/>
    </source>
</evidence>
<organism evidence="2 3">
    <name type="scientific">Anaeromonas frigoriresistens</name>
    <dbReference type="NCBI Taxonomy" id="2683708"/>
    <lineage>
        <taxon>Bacteria</taxon>
        <taxon>Bacillati</taxon>
        <taxon>Bacillota</taxon>
        <taxon>Tissierellia</taxon>
        <taxon>Tissierellales</taxon>
        <taxon>Thermohalobacteraceae</taxon>
        <taxon>Anaeromonas</taxon>
    </lineage>
</organism>
<dbReference type="PIRSF" id="PIRSF016789">
    <property type="entry name" value="DUF454"/>
    <property type="match status" value="1"/>
</dbReference>
<dbReference type="GO" id="GO:0005886">
    <property type="term" value="C:plasma membrane"/>
    <property type="evidence" value="ECO:0007669"/>
    <property type="project" value="TreeGrafter"/>
</dbReference>
<evidence type="ECO:0000256" key="1">
    <source>
        <dbReference type="SAM" id="Phobius"/>
    </source>
</evidence>
<keyword evidence="1" id="KW-1133">Transmembrane helix</keyword>
<keyword evidence="1" id="KW-0472">Membrane</keyword>
<dbReference type="PANTHER" id="PTHR35813:SF1">
    <property type="entry name" value="INNER MEMBRANE PROTEIN YBAN"/>
    <property type="match status" value="1"/>
</dbReference>
<reference evidence="2" key="1">
    <citation type="submission" date="2019-12" db="EMBL/GenBank/DDBJ databases">
        <title>Clostridiaceae gen. nov. sp. nov., isolated from sediment in Xinjiang, China.</title>
        <authorList>
            <person name="Zhang R."/>
        </authorList>
    </citation>
    <scope>NUCLEOTIDE SEQUENCE</scope>
    <source>
        <strain evidence="2">D2Q-11</strain>
    </source>
</reference>
<evidence type="ECO:0000313" key="3">
    <source>
        <dbReference type="Proteomes" id="UP000724672"/>
    </source>
</evidence>
<feature type="transmembrane region" description="Helical" evidence="1">
    <location>
        <begin position="6"/>
        <end position="32"/>
    </location>
</feature>
<accession>A0A942UXJ7</accession>
<name>A0A942UXJ7_9FIRM</name>
<dbReference type="RefSeq" id="WP_203366759.1">
    <property type="nucleotide sequence ID" value="NZ_WSFT01000037.1"/>
</dbReference>
<keyword evidence="3" id="KW-1185">Reference proteome</keyword>
<dbReference type="PANTHER" id="PTHR35813">
    <property type="entry name" value="INNER MEMBRANE PROTEIN YBAN"/>
    <property type="match status" value="1"/>
</dbReference>
<dbReference type="Proteomes" id="UP000724672">
    <property type="component" value="Unassembled WGS sequence"/>
</dbReference>
<dbReference type="AlphaFoldDB" id="A0A942UXJ7"/>
<dbReference type="InterPro" id="IPR007401">
    <property type="entry name" value="DUF454"/>
</dbReference>
<protein>
    <submittedName>
        <fullName evidence="2">DUF454 family protein</fullName>
    </submittedName>
</protein>
<comment type="caution">
    <text evidence="2">The sequence shown here is derived from an EMBL/GenBank/DDBJ whole genome shotgun (WGS) entry which is preliminary data.</text>
</comment>
<dbReference type="EMBL" id="WSFT01000037">
    <property type="protein sequence ID" value="MBS4538796.1"/>
    <property type="molecule type" value="Genomic_DNA"/>
</dbReference>
<gene>
    <name evidence="2" type="ORF">GOQ27_09990</name>
</gene>
<proteinExistence type="predicted"/>
<dbReference type="Pfam" id="PF04304">
    <property type="entry name" value="DUF454"/>
    <property type="match status" value="1"/>
</dbReference>